<accession>A0AAD7Q9Q3</accession>
<evidence type="ECO:0000313" key="3">
    <source>
        <dbReference type="Proteomes" id="UP001163823"/>
    </source>
</evidence>
<dbReference type="Proteomes" id="UP001163823">
    <property type="component" value="Chromosome 3"/>
</dbReference>
<feature type="region of interest" description="Disordered" evidence="1">
    <location>
        <begin position="1"/>
        <end position="20"/>
    </location>
</feature>
<reference evidence="2" key="1">
    <citation type="journal article" date="2023" name="Science">
        <title>Elucidation of the pathway for biosynthesis of saponin adjuvants from the soapbark tree.</title>
        <authorList>
            <person name="Reed J."/>
            <person name="Orme A."/>
            <person name="El-Demerdash A."/>
            <person name="Owen C."/>
            <person name="Martin L.B.B."/>
            <person name="Misra R.C."/>
            <person name="Kikuchi S."/>
            <person name="Rejzek M."/>
            <person name="Martin A.C."/>
            <person name="Harkess A."/>
            <person name="Leebens-Mack J."/>
            <person name="Louveau T."/>
            <person name="Stephenson M.J."/>
            <person name="Osbourn A."/>
        </authorList>
    </citation>
    <scope>NUCLEOTIDE SEQUENCE</scope>
    <source>
        <strain evidence="2">S10</strain>
    </source>
</reference>
<gene>
    <name evidence="2" type="ORF">O6P43_007071</name>
</gene>
<proteinExistence type="predicted"/>
<dbReference type="KEGG" id="qsa:O6P43_007071"/>
<organism evidence="2 3">
    <name type="scientific">Quillaja saponaria</name>
    <name type="common">Soap bark tree</name>
    <dbReference type="NCBI Taxonomy" id="32244"/>
    <lineage>
        <taxon>Eukaryota</taxon>
        <taxon>Viridiplantae</taxon>
        <taxon>Streptophyta</taxon>
        <taxon>Embryophyta</taxon>
        <taxon>Tracheophyta</taxon>
        <taxon>Spermatophyta</taxon>
        <taxon>Magnoliopsida</taxon>
        <taxon>eudicotyledons</taxon>
        <taxon>Gunneridae</taxon>
        <taxon>Pentapetalae</taxon>
        <taxon>rosids</taxon>
        <taxon>fabids</taxon>
        <taxon>Fabales</taxon>
        <taxon>Quillajaceae</taxon>
        <taxon>Quillaja</taxon>
    </lineage>
</organism>
<feature type="region of interest" description="Disordered" evidence="1">
    <location>
        <begin position="249"/>
        <end position="273"/>
    </location>
</feature>
<feature type="compositionally biased region" description="Acidic residues" evidence="1">
    <location>
        <begin position="249"/>
        <end position="266"/>
    </location>
</feature>
<keyword evidence="3" id="KW-1185">Reference proteome</keyword>
<dbReference type="AlphaFoldDB" id="A0AAD7Q9Q3"/>
<sequence length="294" mass="33146">EMNASQRLRPNPLSDGSESSESGILNERILVLVFESIKWDLHTLCFAASVNRKLRAVAKRLLWRDMCVYRAPRMVATLSNGAQNGRIGGGWHALAKLMFFCCGCEPTRNFKMSQPLDGHFMEASRFSKTSGRSFLTKKCRGDLLYVSDPCEHPMSDKEDDLGIFRGIFKGFMKSKTRECLIRRQIELEQRIRCPYCGSRVWSMTTARLVPKSAARRLGSHEGGLEFFVCVNGHLYGTCWLVPLSSDEDHLDEDEDEDDFRDGDDEGIGGVRSMDHDDRTVTIGSVSSLGEDIIM</sequence>
<feature type="non-terminal residue" evidence="2">
    <location>
        <position position="1"/>
    </location>
</feature>
<evidence type="ECO:0000313" key="2">
    <source>
        <dbReference type="EMBL" id="KAJ7977444.1"/>
    </source>
</evidence>
<comment type="caution">
    <text evidence="2">The sequence shown here is derived from an EMBL/GenBank/DDBJ whole genome shotgun (WGS) entry which is preliminary data.</text>
</comment>
<name>A0AAD7Q9Q3_QUISA</name>
<evidence type="ECO:0000256" key="1">
    <source>
        <dbReference type="SAM" id="MobiDB-lite"/>
    </source>
</evidence>
<dbReference type="EMBL" id="JARAOO010000003">
    <property type="protein sequence ID" value="KAJ7977444.1"/>
    <property type="molecule type" value="Genomic_DNA"/>
</dbReference>
<protein>
    <submittedName>
        <fullName evidence="2">EID1-like F-box protein</fullName>
    </submittedName>
</protein>
<dbReference type="PANTHER" id="PTHR31348:SF3">
    <property type="entry name" value="EID1-LIKE F-BOX PROTEIN 3"/>
    <property type="match status" value="1"/>
</dbReference>
<dbReference type="InterPro" id="IPR040267">
    <property type="entry name" value="EID1-like"/>
</dbReference>
<dbReference type="PANTHER" id="PTHR31348">
    <property type="entry name" value="EID1-LIKE F-BOX PROTEIN 2-RELATED"/>
    <property type="match status" value="1"/>
</dbReference>